<proteinExistence type="inferred from homology"/>
<evidence type="ECO:0000256" key="2">
    <source>
        <dbReference type="ARBA" id="ARBA00006175"/>
    </source>
</evidence>
<evidence type="ECO:0000313" key="11">
    <source>
        <dbReference type="Proteomes" id="UP000085678"/>
    </source>
</evidence>
<evidence type="ECO:0000256" key="10">
    <source>
        <dbReference type="SAM" id="Phobius"/>
    </source>
</evidence>
<name>A0A1S3K6L4_LINAN</name>
<evidence type="ECO:0000256" key="3">
    <source>
        <dbReference type="ARBA" id="ARBA00022448"/>
    </source>
</evidence>
<feature type="transmembrane region" description="Helical" evidence="10">
    <location>
        <begin position="162"/>
        <end position="182"/>
    </location>
</feature>
<dbReference type="Pfam" id="PF00230">
    <property type="entry name" value="MIP"/>
    <property type="match status" value="1"/>
</dbReference>
<keyword evidence="11" id="KW-1185">Reference proteome</keyword>
<dbReference type="RefSeq" id="XP_013417896.1">
    <property type="nucleotide sequence ID" value="XM_013562442.1"/>
</dbReference>
<reference evidence="12" key="1">
    <citation type="submission" date="2025-08" db="UniProtKB">
        <authorList>
            <consortium name="RefSeq"/>
        </authorList>
    </citation>
    <scope>IDENTIFICATION</scope>
    <source>
        <tissue evidence="12">Gonads</tissue>
    </source>
</reference>
<organism evidence="11 12">
    <name type="scientific">Lingula anatina</name>
    <name type="common">Brachiopod</name>
    <name type="synonym">Lingula unguis</name>
    <dbReference type="NCBI Taxonomy" id="7574"/>
    <lineage>
        <taxon>Eukaryota</taxon>
        <taxon>Metazoa</taxon>
        <taxon>Spiralia</taxon>
        <taxon>Lophotrochozoa</taxon>
        <taxon>Brachiopoda</taxon>
        <taxon>Linguliformea</taxon>
        <taxon>Lingulata</taxon>
        <taxon>Lingulida</taxon>
        <taxon>Linguloidea</taxon>
        <taxon>Lingulidae</taxon>
        <taxon>Lingula</taxon>
    </lineage>
</organism>
<dbReference type="InterPro" id="IPR000425">
    <property type="entry name" value="MIP"/>
</dbReference>
<evidence type="ECO:0000256" key="8">
    <source>
        <dbReference type="RuleBase" id="RU000477"/>
    </source>
</evidence>
<dbReference type="SUPFAM" id="SSF81338">
    <property type="entry name" value="Aquaporin-like"/>
    <property type="match status" value="1"/>
</dbReference>
<evidence type="ECO:0000256" key="1">
    <source>
        <dbReference type="ARBA" id="ARBA00004651"/>
    </source>
</evidence>
<dbReference type="Proteomes" id="UP000085678">
    <property type="component" value="Unplaced"/>
</dbReference>
<dbReference type="InterPro" id="IPR034294">
    <property type="entry name" value="Aquaporin_transptr"/>
</dbReference>
<dbReference type="CDD" id="cd00333">
    <property type="entry name" value="MIP"/>
    <property type="match status" value="1"/>
</dbReference>
<dbReference type="InterPro" id="IPR022357">
    <property type="entry name" value="MIP_CS"/>
</dbReference>
<keyword evidence="4" id="KW-1003">Cell membrane</keyword>
<dbReference type="PRINTS" id="PR00783">
    <property type="entry name" value="MINTRINSICP"/>
</dbReference>
<sequence length="419" mass="45076">MDGVLLPAKFRQGGGKQSKTPRPHPQVAAKFTEVKKELGNIEFWRAVISECIATLLYVLLGCASTLRWDVYAQNATSDVSSGYVSNAGDAGTTEATSQWTHETLTANSSHDANFYIVRVALCFGLAYTTLQVCFGHISGGHLNPAITIATVVTSKISVVRGIGYVLAQCGGSIAGAALLYGLSSTAVRGHMGVTKLAAGLTLEQGLGMEIVTSFLLVFTLFSASESSRSDSLSSSVAMGAVVTMMHLATVQFTGCGINPARSLGPSFITNYWENHWIYWLGPCLGGIVAGILYKYIFDPRKTAPQRSSGVQESQDSDDGTFNYKRCKFRDSNSSKKSPKFSSRSGSNLKSSPSRASTLAYKQPYVAQGADNRAYNVDTDVYDYEKAFEHIPLDYSTPVSRSQEMKLFDVASGGFSGSKF</sequence>
<dbReference type="OrthoDB" id="3222at2759"/>
<dbReference type="PANTHER" id="PTHR19139:SF199">
    <property type="entry name" value="MIP17260P"/>
    <property type="match status" value="1"/>
</dbReference>
<evidence type="ECO:0000256" key="9">
    <source>
        <dbReference type="SAM" id="MobiDB-lite"/>
    </source>
</evidence>
<dbReference type="InterPro" id="IPR023271">
    <property type="entry name" value="Aquaporin-like"/>
</dbReference>
<dbReference type="GO" id="GO:0005886">
    <property type="term" value="C:plasma membrane"/>
    <property type="evidence" value="ECO:0007669"/>
    <property type="project" value="UniProtKB-SubCell"/>
</dbReference>
<comment type="subcellular location">
    <subcellularLocation>
        <location evidence="1">Cell membrane</location>
        <topology evidence="1">Multi-pass membrane protein</topology>
    </subcellularLocation>
</comment>
<dbReference type="NCBIfam" id="TIGR00861">
    <property type="entry name" value="MIP"/>
    <property type="match status" value="1"/>
</dbReference>
<feature type="transmembrane region" description="Helical" evidence="10">
    <location>
        <begin position="202"/>
        <end position="223"/>
    </location>
</feature>
<dbReference type="GeneID" id="106178994"/>
<accession>A0A1S3K6L4</accession>
<evidence type="ECO:0000256" key="6">
    <source>
        <dbReference type="ARBA" id="ARBA00022989"/>
    </source>
</evidence>
<keyword evidence="6 10" id="KW-1133">Transmembrane helix</keyword>
<feature type="region of interest" description="Disordered" evidence="9">
    <location>
        <begin position="304"/>
        <end position="355"/>
    </location>
</feature>
<feature type="compositionally biased region" description="Polar residues" evidence="9">
    <location>
        <begin position="304"/>
        <end position="313"/>
    </location>
</feature>
<evidence type="ECO:0000313" key="12">
    <source>
        <dbReference type="RefSeq" id="XP_013417896.1"/>
    </source>
</evidence>
<dbReference type="InParanoid" id="A0A1S3K6L4"/>
<evidence type="ECO:0000256" key="7">
    <source>
        <dbReference type="ARBA" id="ARBA00023136"/>
    </source>
</evidence>
<keyword evidence="3 8" id="KW-0813">Transport</keyword>
<gene>
    <name evidence="12" type="primary">LOC106178994</name>
</gene>
<dbReference type="Gene3D" id="1.20.1080.10">
    <property type="entry name" value="Glycerol uptake facilitator protein"/>
    <property type="match status" value="1"/>
</dbReference>
<evidence type="ECO:0000256" key="4">
    <source>
        <dbReference type="ARBA" id="ARBA00022475"/>
    </source>
</evidence>
<keyword evidence="5 8" id="KW-0812">Transmembrane</keyword>
<comment type="similarity">
    <text evidence="2 8">Belongs to the MIP/aquaporin (TC 1.A.8) family.</text>
</comment>
<feature type="transmembrane region" description="Helical" evidence="10">
    <location>
        <begin position="235"/>
        <end position="257"/>
    </location>
</feature>
<protein>
    <submittedName>
        <fullName evidence="12">Aquaporin-4-like</fullName>
    </submittedName>
</protein>
<dbReference type="KEGG" id="lak:106178994"/>
<dbReference type="AlphaFoldDB" id="A0A1S3K6L4"/>
<dbReference type="PROSITE" id="PS00221">
    <property type="entry name" value="MIP"/>
    <property type="match status" value="1"/>
</dbReference>
<feature type="transmembrane region" description="Helical" evidence="10">
    <location>
        <begin position="277"/>
        <end position="297"/>
    </location>
</feature>
<evidence type="ECO:0000256" key="5">
    <source>
        <dbReference type="ARBA" id="ARBA00022692"/>
    </source>
</evidence>
<keyword evidence="7 10" id="KW-0472">Membrane</keyword>
<dbReference type="STRING" id="7574.A0A1S3K6L4"/>
<dbReference type="PANTHER" id="PTHR19139">
    <property type="entry name" value="AQUAPORIN TRANSPORTER"/>
    <property type="match status" value="1"/>
</dbReference>
<dbReference type="GO" id="GO:0015250">
    <property type="term" value="F:water channel activity"/>
    <property type="evidence" value="ECO:0007669"/>
    <property type="project" value="TreeGrafter"/>
</dbReference>